<feature type="transmembrane region" description="Helical" evidence="8">
    <location>
        <begin position="101"/>
        <end position="120"/>
    </location>
</feature>
<gene>
    <name evidence="10" type="ORF">HZS55_20605</name>
</gene>
<evidence type="ECO:0000256" key="5">
    <source>
        <dbReference type="ARBA" id="ARBA00022989"/>
    </source>
</evidence>
<comment type="subcellular location">
    <subcellularLocation>
        <location evidence="1">Membrane</location>
        <topology evidence="1">Multi-pass membrane protein</topology>
    </subcellularLocation>
</comment>
<dbReference type="GO" id="GO:0045436">
    <property type="term" value="F:lycopene beta cyclase activity"/>
    <property type="evidence" value="ECO:0007669"/>
    <property type="project" value="UniProtKB-ARBA"/>
</dbReference>
<dbReference type="Proteomes" id="UP000509667">
    <property type="component" value="Chromosome"/>
</dbReference>
<dbReference type="InterPro" id="IPR017825">
    <property type="entry name" value="Lycopene_cyclase_dom"/>
</dbReference>
<proteinExistence type="predicted"/>
<dbReference type="NCBIfam" id="TIGR03462">
    <property type="entry name" value="CarR_dom_SF"/>
    <property type="match status" value="1"/>
</dbReference>
<feature type="transmembrane region" description="Helical" evidence="8">
    <location>
        <begin position="68"/>
        <end position="89"/>
    </location>
</feature>
<feature type="transmembrane region" description="Helical" evidence="8">
    <location>
        <begin position="15"/>
        <end position="38"/>
    </location>
</feature>
<dbReference type="Pfam" id="PF18916">
    <property type="entry name" value="Lycopene_cyc"/>
    <property type="match status" value="1"/>
</dbReference>
<dbReference type="GO" id="GO:0016872">
    <property type="term" value="F:intramolecular lyase activity"/>
    <property type="evidence" value="ECO:0007669"/>
    <property type="project" value="InterPro"/>
</dbReference>
<comment type="pathway">
    <text evidence="2">Carotenoid biosynthesis.</text>
</comment>
<dbReference type="GO" id="GO:0016020">
    <property type="term" value="C:membrane"/>
    <property type="evidence" value="ECO:0007669"/>
    <property type="project" value="UniProtKB-SubCell"/>
</dbReference>
<protein>
    <submittedName>
        <fullName evidence="10">Lycopene cyclase domain-containing protein</fullName>
    </submittedName>
</protein>
<dbReference type="GO" id="GO:0016117">
    <property type="term" value="P:carotenoid biosynthetic process"/>
    <property type="evidence" value="ECO:0007669"/>
    <property type="project" value="UniProtKB-KW"/>
</dbReference>
<evidence type="ECO:0000256" key="4">
    <source>
        <dbReference type="ARBA" id="ARBA00022746"/>
    </source>
</evidence>
<evidence type="ECO:0000256" key="7">
    <source>
        <dbReference type="ARBA" id="ARBA00023235"/>
    </source>
</evidence>
<evidence type="ECO:0000313" key="11">
    <source>
        <dbReference type="Proteomes" id="UP000509667"/>
    </source>
</evidence>
<organism evidence="10 11">
    <name type="scientific">Halosimplex rubrum</name>
    <dbReference type="NCBI Taxonomy" id="869889"/>
    <lineage>
        <taxon>Archaea</taxon>
        <taxon>Methanobacteriati</taxon>
        <taxon>Methanobacteriota</taxon>
        <taxon>Stenosarchaea group</taxon>
        <taxon>Halobacteria</taxon>
        <taxon>Halobacteriales</taxon>
        <taxon>Haloarculaceae</taxon>
        <taxon>Halosimplex</taxon>
    </lineage>
</organism>
<keyword evidence="6 8" id="KW-0472">Membrane</keyword>
<keyword evidence="7" id="KW-0413">Isomerase</keyword>
<evidence type="ECO:0000256" key="3">
    <source>
        <dbReference type="ARBA" id="ARBA00022692"/>
    </source>
</evidence>
<feature type="transmembrane region" description="Helical" evidence="8">
    <location>
        <begin position="44"/>
        <end position="61"/>
    </location>
</feature>
<sequence>MCVRRRYHGMDSGRVAQFVAGTFALGIVTLWATVAGVAPPSGGLATVVWLATALVVAAGPVERAPNRLVLGGAAGLVALAAAVAAEPLAAAPLPDIGVLGAYTYLATEVVFGSLALALLVRAGRAALRRAAVTVAVIYPLAYVWDWYTLEVGVFAVQLRTGVEFVGIPVEEHLFMVVVPALVLGVHETLHGRSETE</sequence>
<keyword evidence="11" id="KW-1185">Reference proteome</keyword>
<keyword evidence="5 8" id="KW-1133">Transmembrane helix</keyword>
<name>A0A7D5P758_9EURY</name>
<evidence type="ECO:0000256" key="2">
    <source>
        <dbReference type="ARBA" id="ARBA00004829"/>
    </source>
</evidence>
<dbReference type="AlphaFoldDB" id="A0A7D5P758"/>
<evidence type="ECO:0000259" key="9">
    <source>
        <dbReference type="Pfam" id="PF18916"/>
    </source>
</evidence>
<keyword evidence="4" id="KW-0125">Carotenoid biosynthesis</keyword>
<reference evidence="10 11" key="1">
    <citation type="submission" date="2020-07" db="EMBL/GenBank/DDBJ databases">
        <title>Halosimplex pelagicum sp. nov. and Halosimplex rubrum sp. nov., isolated from salted brown alga Laminaria, and emended description of the genus Halosimplex.</title>
        <authorList>
            <person name="Cui H."/>
        </authorList>
    </citation>
    <scope>NUCLEOTIDE SEQUENCE [LARGE SCALE GENOMIC DNA]</scope>
    <source>
        <strain evidence="10 11">R27</strain>
    </source>
</reference>
<evidence type="ECO:0000313" key="10">
    <source>
        <dbReference type="EMBL" id="QLH79545.1"/>
    </source>
</evidence>
<evidence type="ECO:0000256" key="8">
    <source>
        <dbReference type="SAM" id="Phobius"/>
    </source>
</evidence>
<keyword evidence="3 8" id="KW-0812">Transmembrane</keyword>
<dbReference type="EMBL" id="CP058910">
    <property type="protein sequence ID" value="QLH79545.1"/>
    <property type="molecule type" value="Genomic_DNA"/>
</dbReference>
<feature type="domain" description="Lycopene cyclase" evidence="9">
    <location>
        <begin position="103"/>
        <end position="188"/>
    </location>
</feature>
<accession>A0A7D5P758</accession>
<evidence type="ECO:0000256" key="1">
    <source>
        <dbReference type="ARBA" id="ARBA00004141"/>
    </source>
</evidence>
<evidence type="ECO:0000256" key="6">
    <source>
        <dbReference type="ARBA" id="ARBA00023136"/>
    </source>
</evidence>
<dbReference type="KEGG" id="hrr:HZS55_20605"/>